<accession>A0A5J9VJJ1</accession>
<proteinExistence type="predicted"/>
<gene>
    <name evidence="2" type="ORF">EJB05_17608</name>
</gene>
<name>A0A5J9VJJ1_9POAL</name>
<feature type="region of interest" description="Disordered" evidence="1">
    <location>
        <begin position="19"/>
        <end position="85"/>
    </location>
</feature>
<dbReference type="EMBL" id="RWGY01000009">
    <property type="protein sequence ID" value="TVU35707.1"/>
    <property type="molecule type" value="Genomic_DNA"/>
</dbReference>
<evidence type="ECO:0000313" key="3">
    <source>
        <dbReference type="Proteomes" id="UP000324897"/>
    </source>
</evidence>
<feature type="non-terminal residue" evidence="2">
    <location>
        <position position="1"/>
    </location>
</feature>
<comment type="caution">
    <text evidence="2">The sequence shown here is derived from an EMBL/GenBank/DDBJ whole genome shotgun (WGS) entry which is preliminary data.</text>
</comment>
<dbReference type="Gramene" id="TVU35707">
    <property type="protein sequence ID" value="TVU35707"/>
    <property type="gene ID" value="EJB05_17608"/>
</dbReference>
<organism evidence="2 3">
    <name type="scientific">Eragrostis curvula</name>
    <name type="common">weeping love grass</name>
    <dbReference type="NCBI Taxonomy" id="38414"/>
    <lineage>
        <taxon>Eukaryota</taxon>
        <taxon>Viridiplantae</taxon>
        <taxon>Streptophyta</taxon>
        <taxon>Embryophyta</taxon>
        <taxon>Tracheophyta</taxon>
        <taxon>Spermatophyta</taxon>
        <taxon>Magnoliopsida</taxon>
        <taxon>Liliopsida</taxon>
        <taxon>Poales</taxon>
        <taxon>Poaceae</taxon>
        <taxon>PACMAD clade</taxon>
        <taxon>Chloridoideae</taxon>
        <taxon>Eragrostideae</taxon>
        <taxon>Eragrostidinae</taxon>
        <taxon>Eragrostis</taxon>
    </lineage>
</organism>
<protein>
    <submittedName>
        <fullName evidence="2">Uncharacterized protein</fullName>
    </submittedName>
</protein>
<evidence type="ECO:0000313" key="2">
    <source>
        <dbReference type="EMBL" id="TVU35707.1"/>
    </source>
</evidence>
<dbReference type="AlphaFoldDB" id="A0A5J9VJJ1"/>
<feature type="compositionally biased region" description="Pro residues" evidence="1">
    <location>
        <begin position="26"/>
        <end position="35"/>
    </location>
</feature>
<evidence type="ECO:0000256" key="1">
    <source>
        <dbReference type="SAM" id="MobiDB-lite"/>
    </source>
</evidence>
<sequence>GGCLSFSVPVRGGLLRPIPGAAAPSAPSPAVPSPARPRSAAREPLRPIPGAPQQPAVSLHTDATAYGTPSRTRRGGDGLIASNPGAPPPANQLWLGSNPLFRFCCLPSLRDPGTARRLCRARSSCSCSALKLQRVHKAAGDCLHLRQRRPRMLLDHQPGNVPKTLEHYICLPFCRLSFVSRVTLEMAQIWQLLVFSSSAGNDTEEAAVARARLIILMLTSHKQAQLQRSFELVRKEKREYLHSQGITQILIWLAHIFLCT</sequence>
<keyword evidence="3" id="KW-1185">Reference proteome</keyword>
<dbReference type="Proteomes" id="UP000324897">
    <property type="component" value="Unassembled WGS sequence"/>
</dbReference>
<reference evidence="2 3" key="1">
    <citation type="journal article" date="2019" name="Sci. Rep.">
        <title>A high-quality genome of Eragrostis curvula grass provides insights into Poaceae evolution and supports new strategies to enhance forage quality.</title>
        <authorList>
            <person name="Carballo J."/>
            <person name="Santos B.A.C.M."/>
            <person name="Zappacosta D."/>
            <person name="Garbus I."/>
            <person name="Selva J.P."/>
            <person name="Gallo C.A."/>
            <person name="Diaz A."/>
            <person name="Albertini E."/>
            <person name="Caccamo M."/>
            <person name="Echenique V."/>
        </authorList>
    </citation>
    <scope>NUCLEOTIDE SEQUENCE [LARGE SCALE GENOMIC DNA]</scope>
    <source>
        <strain evidence="3">cv. Victoria</strain>
        <tissue evidence="2">Leaf</tissue>
    </source>
</reference>